<protein>
    <submittedName>
        <fullName evidence="1">Uncharacterized protein</fullName>
    </submittedName>
</protein>
<dbReference type="InterPro" id="IPR046674">
    <property type="entry name" value="DUF6544"/>
</dbReference>
<comment type="caution">
    <text evidence="1">The sequence shown here is derived from an EMBL/GenBank/DDBJ whole genome shotgun (WGS) entry which is preliminary data.</text>
</comment>
<dbReference type="Pfam" id="PF20181">
    <property type="entry name" value="DUF6544"/>
    <property type="match status" value="1"/>
</dbReference>
<dbReference type="AlphaFoldDB" id="A0A644ZCG0"/>
<sequence>MTGHAASRLVLAGSAALLLAAGVYGWRRYGPRSHASRFRRAVADLPTSSDPAHIVTEDDLAALPPQVATYLRRTGAVGSPVAEEFRARLRGRIRSGPDQPWMPFVAEQVNSYQPTVARLFHMHATMKGLPVDVLHQLIDGHATMRGLALSMIPVVDAAGPQMDQAETVTLFNDLCLFVPSALLTAPVQWEPVDEHTVRATYSNAGHTITALLIFDEAGDLVDFVSDDRSMASGDGRTFIPMRWSTPVGEFTQRSGRRQLLQGEARWHAPGGDFSYIEMRVDGLEIQPVSSSE</sequence>
<proteinExistence type="predicted"/>
<name>A0A644ZCG0_9ZZZZ</name>
<evidence type="ECO:0000313" key="1">
    <source>
        <dbReference type="EMBL" id="MPM38367.1"/>
    </source>
</evidence>
<organism evidence="1">
    <name type="scientific">bioreactor metagenome</name>
    <dbReference type="NCBI Taxonomy" id="1076179"/>
    <lineage>
        <taxon>unclassified sequences</taxon>
        <taxon>metagenomes</taxon>
        <taxon>ecological metagenomes</taxon>
    </lineage>
</organism>
<gene>
    <name evidence="1" type="ORF">SDC9_84996</name>
</gene>
<accession>A0A644ZCG0</accession>
<reference evidence="1" key="1">
    <citation type="submission" date="2019-08" db="EMBL/GenBank/DDBJ databases">
        <authorList>
            <person name="Kucharzyk K."/>
            <person name="Murdoch R.W."/>
            <person name="Higgins S."/>
            <person name="Loffler F."/>
        </authorList>
    </citation>
    <scope>NUCLEOTIDE SEQUENCE</scope>
</reference>
<dbReference type="EMBL" id="VSSQ01008260">
    <property type="protein sequence ID" value="MPM38367.1"/>
    <property type="molecule type" value="Genomic_DNA"/>
</dbReference>